<feature type="signal peptide" evidence="2">
    <location>
        <begin position="1"/>
        <end position="24"/>
    </location>
</feature>
<reference evidence="3 4" key="1">
    <citation type="submission" date="2015-04" db="EMBL/GenBank/DDBJ databases">
        <title>Complete genome sequence of Schizopora paradoxa KUC8140, a cosmopolitan wood degrader in East Asia.</title>
        <authorList>
            <consortium name="DOE Joint Genome Institute"/>
            <person name="Min B."/>
            <person name="Park H."/>
            <person name="Jang Y."/>
            <person name="Kim J.-J."/>
            <person name="Kim K.H."/>
            <person name="Pangilinan J."/>
            <person name="Lipzen A."/>
            <person name="Riley R."/>
            <person name="Grigoriev I.V."/>
            <person name="Spatafora J.W."/>
            <person name="Choi I.-G."/>
        </authorList>
    </citation>
    <scope>NUCLEOTIDE SEQUENCE [LARGE SCALE GENOMIC DNA]</scope>
    <source>
        <strain evidence="3 4">KUC8140</strain>
    </source>
</reference>
<feature type="chain" id="PRO_5005201759" evidence="2">
    <location>
        <begin position="25"/>
        <end position="173"/>
    </location>
</feature>
<evidence type="ECO:0000256" key="1">
    <source>
        <dbReference type="SAM" id="Phobius"/>
    </source>
</evidence>
<evidence type="ECO:0000313" key="3">
    <source>
        <dbReference type="EMBL" id="KLO11462.1"/>
    </source>
</evidence>
<organism evidence="3 4">
    <name type="scientific">Schizopora paradoxa</name>
    <dbReference type="NCBI Taxonomy" id="27342"/>
    <lineage>
        <taxon>Eukaryota</taxon>
        <taxon>Fungi</taxon>
        <taxon>Dikarya</taxon>
        <taxon>Basidiomycota</taxon>
        <taxon>Agaricomycotina</taxon>
        <taxon>Agaricomycetes</taxon>
        <taxon>Hymenochaetales</taxon>
        <taxon>Schizoporaceae</taxon>
        <taxon>Schizopora</taxon>
    </lineage>
</organism>
<feature type="transmembrane region" description="Helical" evidence="1">
    <location>
        <begin position="40"/>
        <end position="61"/>
    </location>
</feature>
<feature type="transmembrane region" description="Helical" evidence="1">
    <location>
        <begin position="82"/>
        <end position="99"/>
    </location>
</feature>
<keyword evidence="1" id="KW-1133">Transmembrane helix</keyword>
<dbReference type="STRING" id="27342.A0A0H2RIK5"/>
<keyword evidence="2" id="KW-0732">Signal</keyword>
<dbReference type="OrthoDB" id="3227739at2759"/>
<dbReference type="AlphaFoldDB" id="A0A0H2RIK5"/>
<accession>A0A0H2RIK5</accession>
<keyword evidence="1" id="KW-0472">Membrane</keyword>
<evidence type="ECO:0000313" key="4">
    <source>
        <dbReference type="Proteomes" id="UP000053477"/>
    </source>
</evidence>
<sequence length="173" mass="18484">MYAVARPFLLVLLWIFSLVELGLTGARINHTEHLAGFHEGIVAALLATAVLTMLWVPYALFTNLGRNRYAGGSVRTGLLHEGGGGLIVWIMWLVCAAIFTNDIPAKRFCGVGRQCDLLIAIQAIAWICFSLLTIYKVMLLMHASAQGLIGGGRVATRGGVIGDKPVAAGPGRV</sequence>
<dbReference type="Proteomes" id="UP000053477">
    <property type="component" value="Unassembled WGS sequence"/>
</dbReference>
<dbReference type="EMBL" id="KQ085999">
    <property type="protein sequence ID" value="KLO11462.1"/>
    <property type="molecule type" value="Genomic_DNA"/>
</dbReference>
<dbReference type="InParanoid" id="A0A0H2RIK5"/>
<evidence type="ECO:0000256" key="2">
    <source>
        <dbReference type="SAM" id="SignalP"/>
    </source>
</evidence>
<gene>
    <name evidence="3" type="ORF">SCHPADRAFT_891539</name>
</gene>
<feature type="transmembrane region" description="Helical" evidence="1">
    <location>
        <begin position="119"/>
        <end position="139"/>
    </location>
</feature>
<keyword evidence="1" id="KW-0812">Transmembrane</keyword>
<keyword evidence="4" id="KW-1185">Reference proteome</keyword>
<proteinExistence type="predicted"/>
<name>A0A0H2RIK5_9AGAM</name>
<protein>
    <submittedName>
        <fullName evidence="3">Uncharacterized protein</fullName>
    </submittedName>
</protein>